<comment type="cofactor">
    <cofactor evidence="12">
        <name>[2Fe-2S] cluster</name>
        <dbReference type="ChEBI" id="CHEBI:190135"/>
    </cofactor>
</comment>
<dbReference type="InterPro" id="IPR005475">
    <property type="entry name" value="Transketolase-like_Pyr-bd"/>
</dbReference>
<organism evidence="14 15">
    <name type="scientific">Racocetra fulgida</name>
    <dbReference type="NCBI Taxonomy" id="60492"/>
    <lineage>
        <taxon>Eukaryota</taxon>
        <taxon>Fungi</taxon>
        <taxon>Fungi incertae sedis</taxon>
        <taxon>Mucoromycota</taxon>
        <taxon>Glomeromycotina</taxon>
        <taxon>Glomeromycetes</taxon>
        <taxon>Diversisporales</taxon>
        <taxon>Gigasporaceae</taxon>
        <taxon>Racocetra</taxon>
    </lineage>
</organism>
<dbReference type="OrthoDB" id="10266385at2759"/>
<dbReference type="SUPFAM" id="SSF102114">
    <property type="entry name" value="Radical SAM enzymes"/>
    <property type="match status" value="1"/>
</dbReference>
<evidence type="ECO:0000256" key="5">
    <source>
        <dbReference type="ARBA" id="ARBA00022691"/>
    </source>
</evidence>
<keyword evidence="6" id="KW-0479">Metal-binding</keyword>
<dbReference type="EC" id="1.2.4.1" evidence="3"/>
<dbReference type="InterPro" id="IPR009014">
    <property type="entry name" value="Transketo_C/PFOR_II"/>
</dbReference>
<dbReference type="PROSITE" id="PS51918">
    <property type="entry name" value="RADICAL_SAM"/>
    <property type="match status" value="1"/>
</dbReference>
<dbReference type="Pfam" id="PF06968">
    <property type="entry name" value="BATS"/>
    <property type="match status" value="1"/>
</dbReference>
<evidence type="ECO:0000259" key="13">
    <source>
        <dbReference type="PROSITE" id="PS51918"/>
    </source>
</evidence>
<dbReference type="Gene3D" id="3.20.20.70">
    <property type="entry name" value="Aldolase class I"/>
    <property type="match status" value="3"/>
</dbReference>
<keyword evidence="5" id="KW-0949">S-adenosyl-L-methionine</keyword>
<dbReference type="GO" id="GO:0006086">
    <property type="term" value="P:pyruvate decarboxylation to acetyl-CoA"/>
    <property type="evidence" value="ECO:0007669"/>
    <property type="project" value="InterPro"/>
</dbReference>
<keyword evidence="8" id="KW-0408">Iron</keyword>
<keyword evidence="11" id="KW-0670">Pyruvate</keyword>
<proteinExistence type="predicted"/>
<dbReference type="Pfam" id="PF02779">
    <property type="entry name" value="Transket_pyr"/>
    <property type="match status" value="1"/>
</dbReference>
<evidence type="ECO:0000256" key="9">
    <source>
        <dbReference type="ARBA" id="ARBA00023014"/>
    </source>
</evidence>
<evidence type="ECO:0000256" key="8">
    <source>
        <dbReference type="ARBA" id="ARBA00023004"/>
    </source>
</evidence>
<dbReference type="InterPro" id="IPR007197">
    <property type="entry name" value="rSAM"/>
</dbReference>
<dbReference type="Pfam" id="PF02780">
    <property type="entry name" value="Transketolase_C"/>
    <property type="match status" value="1"/>
</dbReference>
<dbReference type="SMART" id="SM00861">
    <property type="entry name" value="Transket_pyr"/>
    <property type="match status" value="1"/>
</dbReference>
<evidence type="ECO:0000256" key="2">
    <source>
        <dbReference type="ARBA" id="ARBA00001966"/>
    </source>
</evidence>
<protein>
    <recommendedName>
        <fullName evidence="3">pyruvate dehydrogenase (acetyl-transferring)</fullName>
        <ecNumber evidence="3">1.2.4.1</ecNumber>
    </recommendedName>
</protein>
<sequence length="621" mass="67910">MTVRDALNAALDEELTRDERVFLMGEEVAQYNGAYKRIIDTPITESGFAGLAIGAALSGLRPICEFMTFNFSMQAIDQVINSAAKVYYMAGGLVPCPIVFRGPNGSAAGVAAQHSQDYSAWYGAIPGLKVVSPWDSEDAKGLLKSAIRDPNPVIVLENELQYGVPFPMSEEAMSPDFLLPIGKAKIIREGKDATIVSHSRTINFCIEAAEKLQADEGISVEIINLRSIRPLDADTIVNSVKKTNHLISVESGFPQFGVGSEICALAMETEAFDYLDAPVERVTNAASPVYDLEAFRNISEAYEKNELAYLEQYYSKYYVVDLRLAPTHPLLQRSEAQSSSEHYPSNIQTIEYDVKVKSSINKKRQDPLSINTEICAITTEEGKRYSIKAGVAVSHDTGPVTKPSDAIYADGHVRNDWTKHEINIKTGGCSEDCAYCPQSSKYKTAVKATKLLDTDDVITAAKNAKKAGSTRAMDMEVCCTLGMLNEAQAKALKEAGLTAYNHNLDTSREYYPKIITTRSYDERLETISNVQNAGISVCSGGIIGLGETPDDRVNMLHTLATFSMHPESVPINALVQVEGTPLDKQEALCFLAGANSIFTGDKLLTTDNNDFDADQEMFKIL</sequence>
<dbReference type="GO" id="GO:0046872">
    <property type="term" value="F:metal ion binding"/>
    <property type="evidence" value="ECO:0007669"/>
    <property type="project" value="UniProtKB-KW"/>
</dbReference>
<dbReference type="InterPro" id="IPR010722">
    <property type="entry name" value="BATS_dom"/>
</dbReference>
<evidence type="ECO:0000256" key="1">
    <source>
        <dbReference type="ARBA" id="ARBA00001964"/>
    </source>
</evidence>
<evidence type="ECO:0000256" key="7">
    <source>
        <dbReference type="ARBA" id="ARBA00023002"/>
    </source>
</evidence>
<feature type="non-terminal residue" evidence="14">
    <location>
        <position position="1"/>
    </location>
</feature>
<evidence type="ECO:0000313" key="15">
    <source>
        <dbReference type="Proteomes" id="UP000789396"/>
    </source>
</evidence>
<dbReference type="InterPro" id="IPR058240">
    <property type="entry name" value="rSAM_sf"/>
</dbReference>
<comment type="cofactor">
    <cofactor evidence="1">
        <name>thiamine diphosphate</name>
        <dbReference type="ChEBI" id="CHEBI:58937"/>
    </cofactor>
</comment>
<dbReference type="SUPFAM" id="SSF52518">
    <property type="entry name" value="Thiamin diphosphate-binding fold (THDP-binding)"/>
    <property type="match status" value="1"/>
</dbReference>
<gene>
    <name evidence="14" type="ORF">RFULGI_LOCUS2887</name>
</gene>
<evidence type="ECO:0000256" key="12">
    <source>
        <dbReference type="ARBA" id="ARBA00034078"/>
    </source>
</evidence>
<dbReference type="FunFam" id="3.40.50.920:FF:000001">
    <property type="entry name" value="Pyruvate dehydrogenase E1 beta subunit"/>
    <property type="match status" value="1"/>
</dbReference>
<feature type="non-terminal residue" evidence="14">
    <location>
        <position position="621"/>
    </location>
</feature>
<evidence type="ECO:0000256" key="6">
    <source>
        <dbReference type="ARBA" id="ARBA00022723"/>
    </source>
</evidence>
<dbReference type="PANTHER" id="PTHR11624">
    <property type="entry name" value="DEHYDROGENASE RELATED"/>
    <property type="match status" value="1"/>
</dbReference>
<dbReference type="InterPro" id="IPR029061">
    <property type="entry name" value="THDP-binding"/>
</dbReference>
<dbReference type="GO" id="GO:0042364">
    <property type="term" value="P:water-soluble vitamin biosynthetic process"/>
    <property type="evidence" value="ECO:0007669"/>
    <property type="project" value="UniProtKB-ARBA"/>
</dbReference>
<dbReference type="CDD" id="cd01335">
    <property type="entry name" value="Radical_SAM"/>
    <property type="match status" value="1"/>
</dbReference>
<evidence type="ECO:0000256" key="3">
    <source>
        <dbReference type="ARBA" id="ARBA00012281"/>
    </source>
</evidence>
<keyword evidence="4" id="KW-0004">4Fe-4S</keyword>
<dbReference type="SMART" id="SM00729">
    <property type="entry name" value="Elp3"/>
    <property type="match status" value="1"/>
</dbReference>
<keyword evidence="10" id="KW-0786">Thiamine pyrophosphate</keyword>
<feature type="domain" description="Radical SAM core" evidence="13">
    <location>
        <begin position="360"/>
        <end position="607"/>
    </location>
</feature>
<dbReference type="SUPFAM" id="SSF52922">
    <property type="entry name" value="TK C-terminal domain-like"/>
    <property type="match status" value="1"/>
</dbReference>
<dbReference type="NCBIfam" id="NF008854">
    <property type="entry name" value="PRK11892.1"/>
    <property type="match status" value="1"/>
</dbReference>
<evidence type="ECO:0000256" key="10">
    <source>
        <dbReference type="ARBA" id="ARBA00023052"/>
    </source>
</evidence>
<dbReference type="GO" id="GO:0004739">
    <property type="term" value="F:pyruvate dehydrogenase (acetyl-transferring) activity"/>
    <property type="evidence" value="ECO:0007669"/>
    <property type="project" value="UniProtKB-EC"/>
</dbReference>
<name>A0A9N8ZYI6_9GLOM</name>
<dbReference type="InterPro" id="IPR013785">
    <property type="entry name" value="Aldolase_TIM"/>
</dbReference>
<keyword evidence="9" id="KW-0411">Iron-sulfur</keyword>
<dbReference type="Proteomes" id="UP000789396">
    <property type="component" value="Unassembled WGS sequence"/>
</dbReference>
<dbReference type="InterPro" id="IPR027110">
    <property type="entry name" value="PDHB_mito-type"/>
</dbReference>
<dbReference type="Gene3D" id="3.40.50.970">
    <property type="match status" value="1"/>
</dbReference>
<evidence type="ECO:0000313" key="14">
    <source>
        <dbReference type="EMBL" id="CAG8510799.1"/>
    </source>
</evidence>
<dbReference type="EMBL" id="CAJVPZ010002333">
    <property type="protein sequence ID" value="CAG8510799.1"/>
    <property type="molecule type" value="Genomic_DNA"/>
</dbReference>
<keyword evidence="15" id="KW-1185">Reference proteome</keyword>
<dbReference type="InterPro" id="IPR033248">
    <property type="entry name" value="Transketolase_C"/>
</dbReference>
<dbReference type="Gene3D" id="3.40.50.920">
    <property type="match status" value="1"/>
</dbReference>
<evidence type="ECO:0000256" key="4">
    <source>
        <dbReference type="ARBA" id="ARBA00022485"/>
    </source>
</evidence>
<accession>A0A9N8ZYI6</accession>
<dbReference type="InterPro" id="IPR006638">
    <property type="entry name" value="Elp3/MiaA/NifB-like_rSAM"/>
</dbReference>
<dbReference type="AlphaFoldDB" id="A0A9N8ZYI6"/>
<dbReference type="GO" id="GO:0051539">
    <property type="term" value="F:4 iron, 4 sulfur cluster binding"/>
    <property type="evidence" value="ECO:0007669"/>
    <property type="project" value="UniProtKB-KW"/>
</dbReference>
<evidence type="ECO:0000256" key="11">
    <source>
        <dbReference type="ARBA" id="ARBA00023317"/>
    </source>
</evidence>
<dbReference type="Pfam" id="PF04055">
    <property type="entry name" value="Radical_SAM"/>
    <property type="match status" value="1"/>
</dbReference>
<comment type="cofactor">
    <cofactor evidence="2">
        <name>[4Fe-4S] cluster</name>
        <dbReference type="ChEBI" id="CHEBI:49883"/>
    </cofactor>
</comment>
<dbReference type="CDD" id="cd07036">
    <property type="entry name" value="TPP_PYR_E1-PDHc-beta_like"/>
    <property type="match status" value="1"/>
</dbReference>
<comment type="caution">
    <text evidence="14">The sequence shown here is derived from an EMBL/GenBank/DDBJ whole genome shotgun (WGS) entry which is preliminary data.</text>
</comment>
<dbReference type="NCBIfam" id="NF006667">
    <property type="entry name" value="PRK09212.1"/>
    <property type="match status" value="1"/>
</dbReference>
<dbReference type="PANTHER" id="PTHR11624:SF96">
    <property type="entry name" value="PYRUVATE DEHYDROGENASE E1 COMPONENT SUBUNIT BETA, MITOCHONDRIAL"/>
    <property type="match status" value="1"/>
</dbReference>
<reference evidence="14" key="1">
    <citation type="submission" date="2021-06" db="EMBL/GenBank/DDBJ databases">
        <authorList>
            <person name="Kallberg Y."/>
            <person name="Tangrot J."/>
            <person name="Rosling A."/>
        </authorList>
    </citation>
    <scope>NUCLEOTIDE SEQUENCE</scope>
    <source>
        <strain evidence="14">IN212</strain>
    </source>
</reference>
<keyword evidence="7" id="KW-0560">Oxidoreductase</keyword>